<feature type="transmembrane region" description="Helical" evidence="2">
    <location>
        <begin position="151"/>
        <end position="169"/>
    </location>
</feature>
<protein>
    <submittedName>
        <fullName evidence="3">Uncharacterized protein</fullName>
    </submittedName>
</protein>
<feature type="region of interest" description="Disordered" evidence="1">
    <location>
        <begin position="187"/>
        <end position="208"/>
    </location>
</feature>
<dbReference type="Proteomes" id="UP000199343">
    <property type="component" value="Unassembled WGS sequence"/>
</dbReference>
<reference evidence="4 6" key="2">
    <citation type="submission" date="2022-10" db="EMBL/GenBank/DDBJ databases">
        <title>The complete genomes of actinobacterial strains from the NBC collection.</title>
        <authorList>
            <person name="Joergensen T.S."/>
            <person name="Alvarez Arevalo M."/>
            <person name="Sterndorff E.B."/>
            <person name="Faurdal D."/>
            <person name="Vuksanovic O."/>
            <person name="Mourched A.-S."/>
            <person name="Charusanti P."/>
            <person name="Shaw S."/>
            <person name="Blin K."/>
            <person name="Weber T."/>
        </authorList>
    </citation>
    <scope>NUCLEOTIDE SEQUENCE [LARGE SCALE GENOMIC DNA]</scope>
    <source>
        <strain evidence="4 6">NBC 01809</strain>
    </source>
</reference>
<feature type="transmembrane region" description="Helical" evidence="2">
    <location>
        <begin position="33"/>
        <end position="50"/>
    </location>
</feature>
<keyword evidence="2" id="KW-0472">Membrane</keyword>
<name>A0A1C6V1K0_9ACTN</name>
<keyword evidence="2" id="KW-1133">Transmembrane helix</keyword>
<organism evidence="3 5">
    <name type="scientific">Micromonospora peucetia</name>
    <dbReference type="NCBI Taxonomy" id="47871"/>
    <lineage>
        <taxon>Bacteria</taxon>
        <taxon>Bacillati</taxon>
        <taxon>Actinomycetota</taxon>
        <taxon>Actinomycetes</taxon>
        <taxon>Micromonosporales</taxon>
        <taxon>Micromonosporaceae</taxon>
        <taxon>Micromonospora</taxon>
    </lineage>
</organism>
<evidence type="ECO:0000256" key="2">
    <source>
        <dbReference type="SAM" id="Phobius"/>
    </source>
</evidence>
<evidence type="ECO:0000313" key="6">
    <source>
        <dbReference type="Proteomes" id="UP001334804"/>
    </source>
</evidence>
<accession>A0A1C6V1K0</accession>
<gene>
    <name evidence="3" type="ORF">GA0070608_2267</name>
    <name evidence="4" type="ORF">OIE14_14805</name>
</gene>
<keyword evidence="6" id="KW-1185">Reference proteome</keyword>
<dbReference type="EMBL" id="FMIC01000002">
    <property type="protein sequence ID" value="SCL60163.1"/>
    <property type="molecule type" value="Genomic_DNA"/>
</dbReference>
<evidence type="ECO:0000313" key="5">
    <source>
        <dbReference type="Proteomes" id="UP000199343"/>
    </source>
</evidence>
<dbReference type="OrthoDB" id="3387284at2"/>
<reference evidence="3 5" key="1">
    <citation type="submission" date="2016-06" db="EMBL/GenBank/DDBJ databases">
        <authorList>
            <person name="Kjaerup R.B."/>
            <person name="Dalgaard T.S."/>
            <person name="Juul-Madsen H.R."/>
        </authorList>
    </citation>
    <scope>NUCLEOTIDE SEQUENCE [LARGE SCALE GENOMIC DNA]</scope>
    <source>
        <strain evidence="3 5">DSM 43363</strain>
    </source>
</reference>
<evidence type="ECO:0000313" key="3">
    <source>
        <dbReference type="EMBL" id="SCL60163.1"/>
    </source>
</evidence>
<dbReference type="EMBL" id="CP109071">
    <property type="protein sequence ID" value="WSA35213.1"/>
    <property type="molecule type" value="Genomic_DNA"/>
</dbReference>
<feature type="transmembrane region" description="Helical" evidence="2">
    <location>
        <begin position="56"/>
        <end position="74"/>
    </location>
</feature>
<dbReference type="RefSeq" id="WP_091626331.1">
    <property type="nucleotide sequence ID" value="NZ_CP109071.1"/>
</dbReference>
<dbReference type="Proteomes" id="UP001334804">
    <property type="component" value="Chromosome"/>
</dbReference>
<evidence type="ECO:0000256" key="1">
    <source>
        <dbReference type="SAM" id="MobiDB-lite"/>
    </source>
</evidence>
<dbReference type="AlphaFoldDB" id="A0A1C6V1K0"/>
<proteinExistence type="predicted"/>
<sequence length="208" mass="22531">MSEEQKGRALEAALADAAAIRATIERKANHNQALVGVNLTAVAAVAGFVLSEKADIRMFLLLPVLSTALGLSVVSQYRDIRIAGQYLDQVLRPTIARYTDEPDLFGWEAFYWQRKHDGHVAQALAMGVIFPGISALALAVTLPGIRGTGDKLAWAVGAVMLLILLGAWSNRLGEMVRARWARFRGSARRRTDEPARPDGGGSRTPTVI</sequence>
<feature type="transmembrane region" description="Helical" evidence="2">
    <location>
        <begin position="123"/>
        <end position="145"/>
    </location>
</feature>
<evidence type="ECO:0000313" key="4">
    <source>
        <dbReference type="EMBL" id="WSA35213.1"/>
    </source>
</evidence>
<keyword evidence="2" id="KW-0812">Transmembrane</keyword>